<sequence length="89" mass="10041">MSKLSFSLLFVVLIGCIYQVTAFGWSDFDGKQCVLKKSYSDGCNQCVCANNIQDDSGVWKPIIYCTLKMCYTDEKAYTPVGPPEDFWQS</sequence>
<protein>
    <recommendedName>
        <fullName evidence="4">Pacifastin domain-containing protein</fullName>
    </recommendedName>
</protein>
<feature type="chain" id="PRO_5012827827" description="Pacifastin domain-containing protein" evidence="1">
    <location>
        <begin position="23"/>
        <end position="89"/>
    </location>
</feature>
<evidence type="ECO:0000313" key="2">
    <source>
        <dbReference type="EMBL" id="OXU28662.1"/>
    </source>
</evidence>
<dbReference type="EMBL" id="NNAY01000398">
    <property type="protein sequence ID" value="OXU28662.1"/>
    <property type="molecule type" value="Genomic_DNA"/>
</dbReference>
<keyword evidence="3" id="KW-1185">Reference proteome</keyword>
<reference evidence="2 3" key="1">
    <citation type="journal article" date="2017" name="Curr. Biol.">
        <title>The Evolution of Venom by Co-option of Single-Copy Genes.</title>
        <authorList>
            <person name="Martinson E.O."/>
            <person name="Mrinalini"/>
            <person name="Kelkar Y.D."/>
            <person name="Chang C.H."/>
            <person name="Werren J.H."/>
        </authorList>
    </citation>
    <scope>NUCLEOTIDE SEQUENCE [LARGE SCALE GENOMIC DNA]</scope>
    <source>
        <strain evidence="2 3">Alberta</strain>
        <tissue evidence="2">Whole body</tissue>
    </source>
</reference>
<feature type="signal peptide" evidence="1">
    <location>
        <begin position="1"/>
        <end position="22"/>
    </location>
</feature>
<keyword evidence="1" id="KW-0732">Signal</keyword>
<evidence type="ECO:0008006" key="4">
    <source>
        <dbReference type="Google" id="ProtNLM"/>
    </source>
</evidence>
<dbReference type="Proteomes" id="UP000215335">
    <property type="component" value="Unassembled WGS sequence"/>
</dbReference>
<proteinExistence type="predicted"/>
<comment type="caution">
    <text evidence="2">The sequence shown here is derived from an EMBL/GenBank/DDBJ whole genome shotgun (WGS) entry which is preliminary data.</text>
</comment>
<gene>
    <name evidence="2" type="ORF">TSAR_001944</name>
</gene>
<evidence type="ECO:0000256" key="1">
    <source>
        <dbReference type="SAM" id="SignalP"/>
    </source>
</evidence>
<organism evidence="2 3">
    <name type="scientific">Trichomalopsis sarcophagae</name>
    <dbReference type="NCBI Taxonomy" id="543379"/>
    <lineage>
        <taxon>Eukaryota</taxon>
        <taxon>Metazoa</taxon>
        <taxon>Ecdysozoa</taxon>
        <taxon>Arthropoda</taxon>
        <taxon>Hexapoda</taxon>
        <taxon>Insecta</taxon>
        <taxon>Pterygota</taxon>
        <taxon>Neoptera</taxon>
        <taxon>Endopterygota</taxon>
        <taxon>Hymenoptera</taxon>
        <taxon>Apocrita</taxon>
        <taxon>Proctotrupomorpha</taxon>
        <taxon>Chalcidoidea</taxon>
        <taxon>Pteromalidae</taxon>
        <taxon>Pteromalinae</taxon>
        <taxon>Trichomalopsis</taxon>
    </lineage>
</organism>
<evidence type="ECO:0000313" key="3">
    <source>
        <dbReference type="Proteomes" id="UP000215335"/>
    </source>
</evidence>
<accession>A0A232FDD5</accession>
<name>A0A232FDD5_9HYME</name>
<dbReference type="PROSITE" id="PS51257">
    <property type="entry name" value="PROKAR_LIPOPROTEIN"/>
    <property type="match status" value="1"/>
</dbReference>
<dbReference type="AlphaFoldDB" id="A0A232FDD5"/>